<evidence type="ECO:0000256" key="12">
    <source>
        <dbReference type="SAM" id="Phobius"/>
    </source>
</evidence>
<evidence type="ECO:0000256" key="7">
    <source>
        <dbReference type="ARBA" id="ARBA00022989"/>
    </source>
</evidence>
<evidence type="ECO:0000256" key="4">
    <source>
        <dbReference type="ARBA" id="ARBA00022547"/>
    </source>
</evidence>
<evidence type="ECO:0000256" key="6">
    <source>
        <dbReference type="ARBA" id="ARBA00022781"/>
    </source>
</evidence>
<name>B5U6K3_9ARAC</name>
<dbReference type="PRINTS" id="PR00123">
    <property type="entry name" value="ATPASEA"/>
</dbReference>
<dbReference type="SUPFAM" id="SSF81336">
    <property type="entry name" value="F1F0 ATP synthase subunit A"/>
    <property type="match status" value="1"/>
</dbReference>
<proteinExistence type="inferred from homology"/>
<dbReference type="PROSITE" id="PS00449">
    <property type="entry name" value="ATPASE_A"/>
    <property type="match status" value="1"/>
</dbReference>
<feature type="transmembrane region" description="Helical" evidence="12">
    <location>
        <begin position="195"/>
        <end position="219"/>
    </location>
</feature>
<organism evidence="13">
    <name type="scientific">Damon diadema</name>
    <dbReference type="NCBI Taxonomy" id="317680"/>
    <lineage>
        <taxon>Eukaryota</taxon>
        <taxon>Metazoa</taxon>
        <taxon>Ecdysozoa</taxon>
        <taxon>Arthropoda</taxon>
        <taxon>Chelicerata</taxon>
        <taxon>Arachnida</taxon>
        <taxon>Amblypygi</taxon>
        <taxon>Phrynichidae</taxon>
        <taxon>Damoninae</taxon>
        <taxon>Damon</taxon>
    </lineage>
</organism>
<feature type="transmembrane region" description="Helical" evidence="12">
    <location>
        <begin position="161"/>
        <end position="183"/>
    </location>
</feature>
<evidence type="ECO:0000256" key="3">
    <source>
        <dbReference type="ARBA" id="ARBA00022448"/>
    </source>
</evidence>
<dbReference type="InterPro" id="IPR045083">
    <property type="entry name" value="ATP_synth_F0_asu_bact/mt"/>
</dbReference>
<accession>B5U6K3</accession>
<dbReference type="PANTHER" id="PTHR11410:SF0">
    <property type="entry name" value="ATP SYNTHASE SUBUNIT A"/>
    <property type="match status" value="1"/>
</dbReference>
<dbReference type="Gene3D" id="1.20.120.220">
    <property type="entry name" value="ATP synthase, F0 complex, subunit A"/>
    <property type="match status" value="1"/>
</dbReference>
<feature type="transmembrane region" description="Helical" evidence="12">
    <location>
        <begin position="71"/>
        <end position="93"/>
    </location>
</feature>
<keyword evidence="6" id="KW-0375">Hydrogen ion transport</keyword>
<dbReference type="InterPro" id="IPR035908">
    <property type="entry name" value="F0_ATP_A_sf"/>
</dbReference>
<keyword evidence="4" id="KW-0138">CF(0)</keyword>
<dbReference type="RefSeq" id="YP_002242157.1">
    <property type="nucleotide sequence ID" value="NC_011293.1"/>
</dbReference>
<feature type="transmembrane region" description="Helical" evidence="12">
    <location>
        <begin position="99"/>
        <end position="119"/>
    </location>
</feature>
<dbReference type="GO" id="GO:0046933">
    <property type="term" value="F:proton-transporting ATP synthase activity, rotational mechanism"/>
    <property type="evidence" value="ECO:0007669"/>
    <property type="project" value="TreeGrafter"/>
</dbReference>
<keyword evidence="3" id="KW-0813">Transport</keyword>
<dbReference type="InterPro" id="IPR000568">
    <property type="entry name" value="ATP_synth_F0_asu"/>
</dbReference>
<sequence>MMSSLFSIFDPSTPPLFKMNWLSITIPVILIPLQFWLTNSTMSKLPNLVFQKLHQEMKTLSSTSFSKGTTMILISIFSFILFNNLMGLLPFIFTATSHLVVALSMALPFWVTFMLYGWINNSIHMFSHLIPLGTPPPLAIFMVCVETISNLIRPITLSVRLTANMIAGHLILTLLSNCFSLTLHKIPPIMAPELLLISLETAVAVIQAYVFTILLCLYASEIH</sequence>
<keyword evidence="10" id="KW-0066">ATP synthesis</keyword>
<reference evidence="13" key="1">
    <citation type="journal article" date="2009" name="Genome">
        <title>The first complete mitochondrial genome sequences of Amblypygi (Chelicerata: Arachnida) reveal conservation of the ancestral arthropod gene order.</title>
        <authorList>
            <person name="Fahrein K."/>
            <person name="Masta S.E."/>
            <person name="Podsiadlowski L."/>
        </authorList>
    </citation>
    <scope>NUCLEOTIDE SEQUENCE</scope>
</reference>
<protein>
    <recommendedName>
        <fullName evidence="11">ATP synthase subunit a</fullName>
    </recommendedName>
</protein>
<dbReference type="GeneID" id="6941174"/>
<dbReference type="NCBIfam" id="TIGR01131">
    <property type="entry name" value="ATP_synt_6_or_A"/>
    <property type="match status" value="1"/>
</dbReference>
<keyword evidence="8" id="KW-0406">Ion transport</keyword>
<dbReference type="CDD" id="cd00310">
    <property type="entry name" value="ATP-synt_Fo_a_6"/>
    <property type="match status" value="1"/>
</dbReference>
<evidence type="ECO:0000256" key="10">
    <source>
        <dbReference type="ARBA" id="ARBA00023310"/>
    </source>
</evidence>
<dbReference type="GO" id="GO:0045259">
    <property type="term" value="C:proton-transporting ATP synthase complex"/>
    <property type="evidence" value="ECO:0007669"/>
    <property type="project" value="UniProtKB-KW"/>
</dbReference>
<dbReference type="AlphaFoldDB" id="B5U6K3"/>
<dbReference type="EMBL" id="FJ204233">
    <property type="protein sequence ID" value="ACI02271.1"/>
    <property type="molecule type" value="Genomic_DNA"/>
</dbReference>
<evidence type="ECO:0000256" key="9">
    <source>
        <dbReference type="ARBA" id="ARBA00023136"/>
    </source>
</evidence>
<dbReference type="InterPro" id="IPR023011">
    <property type="entry name" value="ATP_synth_F0_asu_AS"/>
</dbReference>
<keyword evidence="9 12" id="KW-0472">Membrane</keyword>
<evidence type="ECO:0000256" key="8">
    <source>
        <dbReference type="ARBA" id="ARBA00023065"/>
    </source>
</evidence>
<evidence type="ECO:0000256" key="2">
    <source>
        <dbReference type="ARBA" id="ARBA00006810"/>
    </source>
</evidence>
<keyword evidence="5 12" id="KW-0812">Transmembrane</keyword>
<comment type="similarity">
    <text evidence="2">Belongs to the ATPase A chain family.</text>
</comment>
<evidence type="ECO:0000256" key="5">
    <source>
        <dbReference type="ARBA" id="ARBA00022692"/>
    </source>
</evidence>
<dbReference type="GO" id="GO:0005743">
    <property type="term" value="C:mitochondrial inner membrane"/>
    <property type="evidence" value="ECO:0007669"/>
    <property type="project" value="UniProtKB-SubCell"/>
</dbReference>
<evidence type="ECO:0000256" key="11">
    <source>
        <dbReference type="RuleBase" id="RU004450"/>
    </source>
</evidence>
<geneLocation type="mitochondrion" evidence="13"/>
<keyword evidence="13" id="KW-0496">Mitochondrion</keyword>
<feature type="transmembrane region" description="Helical" evidence="12">
    <location>
        <begin position="20"/>
        <end position="37"/>
    </location>
</feature>
<evidence type="ECO:0000313" key="13">
    <source>
        <dbReference type="EMBL" id="ACI02271.1"/>
    </source>
</evidence>
<keyword evidence="7 12" id="KW-1133">Transmembrane helix</keyword>
<dbReference type="Pfam" id="PF00119">
    <property type="entry name" value="ATP-synt_A"/>
    <property type="match status" value="1"/>
</dbReference>
<gene>
    <name evidence="13" type="primary">ATP6</name>
</gene>
<evidence type="ECO:0000256" key="1">
    <source>
        <dbReference type="ARBA" id="ARBA00004141"/>
    </source>
</evidence>
<dbReference type="CTD" id="4508"/>
<comment type="subcellular location">
    <subcellularLocation>
        <location evidence="1">Membrane</location>
        <topology evidence="1">Multi-pass membrane protein</topology>
    </subcellularLocation>
    <subcellularLocation>
        <location evidence="11">Mitochondrion inner membrane</location>
        <topology evidence="11">Multi-pass membrane protein</topology>
    </subcellularLocation>
</comment>
<dbReference type="PANTHER" id="PTHR11410">
    <property type="entry name" value="ATP SYNTHASE SUBUNIT A"/>
    <property type="match status" value="1"/>
</dbReference>